<dbReference type="RefSeq" id="WP_079723784.1">
    <property type="nucleotide sequence ID" value="NZ_BMCL01000002.1"/>
</dbReference>
<dbReference type="InterPro" id="IPR004358">
    <property type="entry name" value="Sig_transdc_His_kin-like_C"/>
</dbReference>
<evidence type="ECO:0000256" key="3">
    <source>
        <dbReference type="ARBA" id="ARBA00012438"/>
    </source>
</evidence>
<keyword evidence="8 10" id="KW-1133">Transmembrane helix</keyword>
<dbReference type="GO" id="GO:0004673">
    <property type="term" value="F:protein histidine kinase activity"/>
    <property type="evidence" value="ECO:0007669"/>
    <property type="project" value="UniProtKB-EC"/>
</dbReference>
<evidence type="ECO:0000256" key="10">
    <source>
        <dbReference type="SAM" id="Phobius"/>
    </source>
</evidence>
<feature type="domain" description="Histidine kinase" evidence="11">
    <location>
        <begin position="243"/>
        <end position="446"/>
    </location>
</feature>
<dbReference type="SUPFAM" id="SSF55874">
    <property type="entry name" value="ATPase domain of HSP90 chaperone/DNA topoisomerase II/histidine kinase"/>
    <property type="match status" value="1"/>
</dbReference>
<evidence type="ECO:0000256" key="6">
    <source>
        <dbReference type="ARBA" id="ARBA00022692"/>
    </source>
</evidence>
<gene>
    <name evidence="12" type="ORF">SAMN06296058_1488</name>
</gene>
<proteinExistence type="predicted"/>
<reference evidence="12 13" key="1">
    <citation type="submission" date="2017-02" db="EMBL/GenBank/DDBJ databases">
        <authorList>
            <person name="Peterson S.W."/>
        </authorList>
    </citation>
    <scope>NUCLEOTIDE SEQUENCE [LARGE SCALE GENOMIC DNA]</scope>
    <source>
        <strain evidence="12 13">P15</strain>
    </source>
</reference>
<dbReference type="Proteomes" id="UP000190341">
    <property type="component" value="Unassembled WGS sequence"/>
</dbReference>
<name>A0A1T5K9I6_9GAMM</name>
<keyword evidence="7 12" id="KW-0418">Kinase</keyword>
<dbReference type="PRINTS" id="PR00344">
    <property type="entry name" value="BCTRLSENSOR"/>
</dbReference>
<dbReference type="PANTHER" id="PTHR45436:SF5">
    <property type="entry name" value="SENSOR HISTIDINE KINASE TRCS"/>
    <property type="match status" value="1"/>
</dbReference>
<dbReference type="PROSITE" id="PS50109">
    <property type="entry name" value="HIS_KIN"/>
    <property type="match status" value="1"/>
</dbReference>
<feature type="transmembrane region" description="Helical" evidence="10">
    <location>
        <begin position="164"/>
        <end position="183"/>
    </location>
</feature>
<evidence type="ECO:0000256" key="1">
    <source>
        <dbReference type="ARBA" id="ARBA00000085"/>
    </source>
</evidence>
<keyword evidence="5" id="KW-0808">Transferase</keyword>
<dbReference type="GO" id="GO:0005886">
    <property type="term" value="C:plasma membrane"/>
    <property type="evidence" value="ECO:0007669"/>
    <property type="project" value="TreeGrafter"/>
</dbReference>
<organism evidence="12 13">
    <name type="scientific">Pseudoxanthomonas indica</name>
    <dbReference type="NCBI Taxonomy" id="428993"/>
    <lineage>
        <taxon>Bacteria</taxon>
        <taxon>Pseudomonadati</taxon>
        <taxon>Pseudomonadota</taxon>
        <taxon>Gammaproteobacteria</taxon>
        <taxon>Lysobacterales</taxon>
        <taxon>Lysobacteraceae</taxon>
        <taxon>Pseudoxanthomonas</taxon>
    </lineage>
</organism>
<evidence type="ECO:0000256" key="4">
    <source>
        <dbReference type="ARBA" id="ARBA00022553"/>
    </source>
</evidence>
<evidence type="ECO:0000256" key="2">
    <source>
        <dbReference type="ARBA" id="ARBA00004370"/>
    </source>
</evidence>
<evidence type="ECO:0000313" key="13">
    <source>
        <dbReference type="Proteomes" id="UP000190341"/>
    </source>
</evidence>
<sequence length="447" mass="48399">MRASLRWRLLAGAGVAILCALAMAWLLMTLLFERHLERRLEAEMTRDALALVGGLNLDAQGRPQLSDEPNDSRLRKPAGGYYWQITTQAGVLRSRSLWDSALPVPKDSPQDHWRLQRRPGPFGEAIVVLDRQLVVESDRPPVIAQLAQDSSPLSTARSEFGRELALFLAVLWAVLLLAAWLQVSLGLRPLARVRAHLAALERDANARLPPANVREVQPLVDAINSLAGVREKDLDLARRRAADLAHSLKTPLAALAAQSRRAREAGADSAADGMDRSIAAIDRVVDAELTRTRLARLGQVRGATAHVQAVAERVVNVLEHTEKGEQLLFAVEAPANLQLAIEEEHLSEILGALLENAAKYARRQVRLNADAGPGWARVQVDDDGAGIAPERRDEALARGSRLDQSGGTGLGLAIARELVEANGGQLHLSQSDLGGLRVTAEWSGDGA</sequence>
<dbReference type="STRING" id="428993.SAMN06296058_1488"/>
<dbReference type="GO" id="GO:0000160">
    <property type="term" value="P:phosphorelay signal transduction system"/>
    <property type="evidence" value="ECO:0007669"/>
    <property type="project" value="TreeGrafter"/>
</dbReference>
<evidence type="ECO:0000259" key="11">
    <source>
        <dbReference type="PROSITE" id="PS50109"/>
    </source>
</evidence>
<comment type="catalytic activity">
    <reaction evidence="1">
        <text>ATP + protein L-histidine = ADP + protein N-phospho-L-histidine.</text>
        <dbReference type="EC" id="2.7.13.3"/>
    </reaction>
</comment>
<comment type="subcellular location">
    <subcellularLocation>
        <location evidence="2">Membrane</location>
    </subcellularLocation>
</comment>
<protein>
    <recommendedName>
        <fullName evidence="3">histidine kinase</fullName>
        <ecNumber evidence="3">2.7.13.3</ecNumber>
    </recommendedName>
</protein>
<dbReference type="EMBL" id="FUZV01000001">
    <property type="protein sequence ID" value="SKC60270.1"/>
    <property type="molecule type" value="Genomic_DNA"/>
</dbReference>
<dbReference type="Pfam" id="PF02518">
    <property type="entry name" value="HATPase_c"/>
    <property type="match status" value="1"/>
</dbReference>
<dbReference type="EC" id="2.7.13.3" evidence="3"/>
<keyword evidence="13" id="KW-1185">Reference proteome</keyword>
<dbReference type="Gene3D" id="1.10.287.130">
    <property type="match status" value="1"/>
</dbReference>
<evidence type="ECO:0000256" key="9">
    <source>
        <dbReference type="ARBA" id="ARBA00023136"/>
    </source>
</evidence>
<dbReference type="AlphaFoldDB" id="A0A1T5K9I6"/>
<evidence type="ECO:0000256" key="5">
    <source>
        <dbReference type="ARBA" id="ARBA00022679"/>
    </source>
</evidence>
<dbReference type="InterPro" id="IPR036890">
    <property type="entry name" value="HATPase_C_sf"/>
</dbReference>
<dbReference type="InterPro" id="IPR050428">
    <property type="entry name" value="TCS_sensor_his_kinase"/>
</dbReference>
<keyword evidence="4" id="KW-0597">Phosphoprotein</keyword>
<keyword evidence="9 10" id="KW-0472">Membrane</keyword>
<dbReference type="PANTHER" id="PTHR45436">
    <property type="entry name" value="SENSOR HISTIDINE KINASE YKOH"/>
    <property type="match status" value="1"/>
</dbReference>
<keyword evidence="6 10" id="KW-0812">Transmembrane</keyword>
<dbReference type="Gene3D" id="3.30.565.10">
    <property type="entry name" value="Histidine kinase-like ATPase, C-terminal domain"/>
    <property type="match status" value="1"/>
</dbReference>
<evidence type="ECO:0000313" key="12">
    <source>
        <dbReference type="EMBL" id="SKC60270.1"/>
    </source>
</evidence>
<accession>A0A1T5K9I6</accession>
<evidence type="ECO:0000256" key="7">
    <source>
        <dbReference type="ARBA" id="ARBA00022777"/>
    </source>
</evidence>
<dbReference type="InterPro" id="IPR003594">
    <property type="entry name" value="HATPase_dom"/>
</dbReference>
<feature type="transmembrane region" description="Helical" evidence="10">
    <location>
        <begin position="12"/>
        <end position="32"/>
    </location>
</feature>
<dbReference type="SMART" id="SM00387">
    <property type="entry name" value="HATPase_c"/>
    <property type="match status" value="1"/>
</dbReference>
<dbReference type="OrthoDB" id="9809567at2"/>
<dbReference type="InterPro" id="IPR005467">
    <property type="entry name" value="His_kinase_dom"/>
</dbReference>
<evidence type="ECO:0000256" key="8">
    <source>
        <dbReference type="ARBA" id="ARBA00022989"/>
    </source>
</evidence>